<evidence type="ECO:0000313" key="6">
    <source>
        <dbReference type="Proteomes" id="UP000230790"/>
    </source>
</evidence>
<dbReference type="GO" id="GO:0000166">
    <property type="term" value="F:nucleotide binding"/>
    <property type="evidence" value="ECO:0007669"/>
    <property type="project" value="InterPro"/>
</dbReference>
<dbReference type="PANTHER" id="PTHR42840:SF3">
    <property type="entry name" value="BINDING ROSSMANN FOLD OXIDOREDUCTASE, PUTATIVE (AFU_ORTHOLOGUE AFUA_2G10240)-RELATED"/>
    <property type="match status" value="1"/>
</dbReference>
<proteinExistence type="inferred from homology"/>
<dbReference type="Pfam" id="PF01408">
    <property type="entry name" value="GFO_IDH_MocA"/>
    <property type="match status" value="1"/>
</dbReference>
<dbReference type="SUPFAM" id="SSF51735">
    <property type="entry name" value="NAD(P)-binding Rossmann-fold domains"/>
    <property type="match status" value="1"/>
</dbReference>
<organism evidence="5 6">
    <name type="scientific">Candidatus Thermofonsia Clade 3 bacterium</name>
    <dbReference type="NCBI Taxonomy" id="2364212"/>
    <lineage>
        <taxon>Bacteria</taxon>
        <taxon>Bacillati</taxon>
        <taxon>Chloroflexota</taxon>
        <taxon>Candidatus Thermofontia</taxon>
        <taxon>Candidatus Thermofonsia Clade 3</taxon>
    </lineage>
</organism>
<feature type="domain" description="Gfo/Idh/MocA-like oxidoreductase N-terminal" evidence="3">
    <location>
        <begin position="2"/>
        <end position="121"/>
    </location>
</feature>
<dbReference type="Gene3D" id="3.30.360.10">
    <property type="entry name" value="Dihydrodipicolinate Reductase, domain 2"/>
    <property type="match status" value="1"/>
</dbReference>
<dbReference type="AlphaFoldDB" id="A0A2M8QG91"/>
<dbReference type="InterPro" id="IPR055170">
    <property type="entry name" value="GFO_IDH_MocA-like_dom"/>
</dbReference>
<evidence type="ECO:0000256" key="2">
    <source>
        <dbReference type="ARBA" id="ARBA00023002"/>
    </source>
</evidence>
<comment type="caution">
    <text evidence="5">The sequence shown here is derived from an EMBL/GenBank/DDBJ whole genome shotgun (WGS) entry which is preliminary data.</text>
</comment>
<comment type="similarity">
    <text evidence="1">Belongs to the Gfo/Idh/MocA family.</text>
</comment>
<sequence>MIGVAFIGVGRMGLTHLCNLSAIPDVRVVVVADARREAAEQGKAIARAERATDDIESAITDPAVDAVLIATPTATHAHLIEVAANAGKAIWCEKPIALDLDETQRIVALVNAKCVPLQIGFMRRFDPGYQAAKRKIEAGELGRIETFRALGRDTYPPPLKFLQGSGGIFLDMAVHDFDLARYLVGEVEEVHAWGATLIDERFQEAGDADTAITLLRFANGALGVVETARRSAWGYDIRTEVAGSDGKVVVEAVQKTPMTFSRRFGYEGDHFENFPDRFAAAYRLEIEAFLAALRAGLPPSPGPADALETQRLALAATRSWREGRPVRVAEVQPTH</sequence>
<dbReference type="InterPro" id="IPR036291">
    <property type="entry name" value="NAD(P)-bd_dom_sf"/>
</dbReference>
<accession>A0A2M8QG91</accession>
<evidence type="ECO:0000259" key="4">
    <source>
        <dbReference type="Pfam" id="PF22725"/>
    </source>
</evidence>
<dbReference type="Gene3D" id="3.40.50.720">
    <property type="entry name" value="NAD(P)-binding Rossmann-like Domain"/>
    <property type="match status" value="1"/>
</dbReference>
<dbReference type="GO" id="GO:0016491">
    <property type="term" value="F:oxidoreductase activity"/>
    <property type="evidence" value="ECO:0007669"/>
    <property type="project" value="UniProtKB-KW"/>
</dbReference>
<evidence type="ECO:0000259" key="3">
    <source>
        <dbReference type="Pfam" id="PF01408"/>
    </source>
</evidence>
<dbReference type="SUPFAM" id="SSF55347">
    <property type="entry name" value="Glyceraldehyde-3-phosphate dehydrogenase-like, C-terminal domain"/>
    <property type="match status" value="1"/>
</dbReference>
<dbReference type="Proteomes" id="UP000230790">
    <property type="component" value="Unassembled WGS sequence"/>
</dbReference>
<keyword evidence="2" id="KW-0560">Oxidoreductase</keyword>
<dbReference type="PANTHER" id="PTHR42840">
    <property type="entry name" value="NAD(P)-BINDING ROSSMANN-FOLD SUPERFAMILY PROTEIN-RELATED"/>
    <property type="match status" value="1"/>
</dbReference>
<dbReference type="Pfam" id="PF22725">
    <property type="entry name" value="GFO_IDH_MocA_C3"/>
    <property type="match status" value="1"/>
</dbReference>
<dbReference type="InterPro" id="IPR000683">
    <property type="entry name" value="Gfo/Idh/MocA-like_OxRdtase_N"/>
</dbReference>
<dbReference type="EMBL" id="PGTN01000005">
    <property type="protein sequence ID" value="PJF48833.1"/>
    <property type="molecule type" value="Genomic_DNA"/>
</dbReference>
<name>A0A2M8QG91_9CHLR</name>
<protein>
    <submittedName>
        <fullName evidence="5">Inositol 2-dehydrogenase</fullName>
    </submittedName>
</protein>
<dbReference type="InterPro" id="IPR030827">
    <property type="entry name" value="Myo_inos_IolG"/>
</dbReference>
<evidence type="ECO:0000256" key="1">
    <source>
        <dbReference type="ARBA" id="ARBA00010928"/>
    </source>
</evidence>
<gene>
    <name evidence="5" type="primary">iolG</name>
    <name evidence="5" type="ORF">CUN48_01375</name>
</gene>
<evidence type="ECO:0000313" key="5">
    <source>
        <dbReference type="EMBL" id="PJF48833.1"/>
    </source>
</evidence>
<feature type="domain" description="GFO/IDH/MocA-like oxidoreductase" evidence="4">
    <location>
        <begin position="129"/>
        <end position="248"/>
    </location>
</feature>
<dbReference type="NCBIfam" id="TIGR04380">
    <property type="entry name" value="myo_inos_iolG"/>
    <property type="match status" value="1"/>
</dbReference>
<reference evidence="5 6" key="1">
    <citation type="submission" date="2017-11" db="EMBL/GenBank/DDBJ databases">
        <title>Evolution of Phototrophy in the Chloroflexi Phylum Driven by Horizontal Gene Transfer.</title>
        <authorList>
            <person name="Ward L.M."/>
            <person name="Hemp J."/>
            <person name="Shih P.M."/>
            <person name="Mcglynn S.E."/>
            <person name="Fischer W."/>
        </authorList>
    </citation>
    <scope>NUCLEOTIDE SEQUENCE [LARGE SCALE GENOMIC DNA]</scope>
    <source>
        <strain evidence="5">JP3_7</strain>
    </source>
</reference>